<proteinExistence type="predicted"/>
<gene>
    <name evidence="2" type="ORF">C450_20736</name>
</gene>
<dbReference type="STRING" id="1227456.C450_20736"/>
<evidence type="ECO:0000313" key="2">
    <source>
        <dbReference type="EMBL" id="EMA47784.1"/>
    </source>
</evidence>
<protein>
    <submittedName>
        <fullName evidence="2">Uncharacterized protein</fullName>
    </submittedName>
</protein>
<evidence type="ECO:0000313" key="3">
    <source>
        <dbReference type="Proteomes" id="UP000011625"/>
    </source>
</evidence>
<reference evidence="2 3" key="1">
    <citation type="journal article" date="2014" name="PLoS Genet.">
        <title>Phylogenetically driven sequencing of extremely halophilic archaea reveals strategies for static and dynamic osmo-response.</title>
        <authorList>
            <person name="Becker E.A."/>
            <person name="Seitzer P.M."/>
            <person name="Tritt A."/>
            <person name="Larsen D."/>
            <person name="Krusor M."/>
            <person name="Yao A.I."/>
            <person name="Wu D."/>
            <person name="Madern D."/>
            <person name="Eisen J.A."/>
            <person name="Darling A.E."/>
            <person name="Facciotti M.T."/>
        </authorList>
    </citation>
    <scope>NUCLEOTIDE SEQUENCE [LARGE SCALE GENOMIC DNA]</scope>
    <source>
        <strain evidence="2 3">DSM 8989</strain>
    </source>
</reference>
<feature type="compositionally biased region" description="Basic and acidic residues" evidence="1">
    <location>
        <begin position="13"/>
        <end position="31"/>
    </location>
</feature>
<accession>M0MSR1</accession>
<dbReference type="AlphaFoldDB" id="M0MSR1"/>
<dbReference type="RefSeq" id="WP_005047058.1">
    <property type="nucleotide sequence ID" value="NZ_AOME01000108.1"/>
</dbReference>
<dbReference type="EMBL" id="AOME01000108">
    <property type="protein sequence ID" value="EMA47784.1"/>
    <property type="molecule type" value="Genomic_DNA"/>
</dbReference>
<dbReference type="Proteomes" id="UP000011625">
    <property type="component" value="Unassembled WGS sequence"/>
</dbReference>
<sequence length="86" mass="9669">MTDDDQQALPDFAADRTDRDRYTVESEPRPHHDGKRIRIHIRNGAPAMVTVLRLVRAANADGWRLDKYSDHGDELVFVPGEGGGDQ</sequence>
<name>M0MSR1_9EURY</name>
<keyword evidence="3" id="KW-1185">Reference proteome</keyword>
<feature type="region of interest" description="Disordered" evidence="1">
    <location>
        <begin position="1"/>
        <end position="36"/>
    </location>
</feature>
<dbReference type="PATRIC" id="fig|1227456.3.peg.4180"/>
<evidence type="ECO:0000256" key="1">
    <source>
        <dbReference type="SAM" id="MobiDB-lite"/>
    </source>
</evidence>
<organism evidence="2 3">
    <name type="scientific">Halococcus salifodinae DSM 8989</name>
    <dbReference type="NCBI Taxonomy" id="1227456"/>
    <lineage>
        <taxon>Archaea</taxon>
        <taxon>Methanobacteriati</taxon>
        <taxon>Methanobacteriota</taxon>
        <taxon>Stenosarchaea group</taxon>
        <taxon>Halobacteria</taxon>
        <taxon>Halobacteriales</taxon>
        <taxon>Halococcaceae</taxon>
        <taxon>Halococcus</taxon>
    </lineage>
</organism>
<comment type="caution">
    <text evidence="2">The sequence shown here is derived from an EMBL/GenBank/DDBJ whole genome shotgun (WGS) entry which is preliminary data.</text>
</comment>